<dbReference type="OrthoDB" id="5540894at2"/>
<keyword evidence="2" id="KW-1185">Reference proteome</keyword>
<dbReference type="RefSeq" id="WP_132435686.1">
    <property type="nucleotide sequence ID" value="NZ_SLWK01000035.1"/>
</dbReference>
<protein>
    <submittedName>
        <fullName evidence="1">Uncharacterized protein</fullName>
    </submittedName>
</protein>
<organism evidence="1 2">
    <name type="scientific">Natronoflexus pectinivorans</name>
    <dbReference type="NCBI Taxonomy" id="682526"/>
    <lineage>
        <taxon>Bacteria</taxon>
        <taxon>Pseudomonadati</taxon>
        <taxon>Bacteroidota</taxon>
        <taxon>Bacteroidia</taxon>
        <taxon>Marinilabiliales</taxon>
        <taxon>Marinilabiliaceae</taxon>
        <taxon>Natronoflexus</taxon>
    </lineage>
</organism>
<name>A0A4R2G1L7_9BACT</name>
<dbReference type="EMBL" id="SLWK01000035">
    <property type="protein sequence ID" value="TCO01019.1"/>
    <property type="molecule type" value="Genomic_DNA"/>
</dbReference>
<accession>A0A4R2G1L7</accession>
<evidence type="ECO:0000313" key="2">
    <source>
        <dbReference type="Proteomes" id="UP000295221"/>
    </source>
</evidence>
<dbReference type="AlphaFoldDB" id="A0A4R2G1L7"/>
<gene>
    <name evidence="1" type="ORF">EV194_1351</name>
</gene>
<evidence type="ECO:0000313" key="1">
    <source>
        <dbReference type="EMBL" id="TCO01019.1"/>
    </source>
</evidence>
<dbReference type="Proteomes" id="UP000295221">
    <property type="component" value="Unassembled WGS sequence"/>
</dbReference>
<sequence length="270" mass="32402">MQFEDSKPEDKFGKEYNEHLIFNQLKKYSEFYDSLSFSIMSWASLGTKAFLNLDTYAYSSIKGTIDSIIDILKKGRINDAYALLRKFFDSTMINVYTNLFLQDHFNINNFIVTQIENWRNGTETIPEYRVISRYIKESERLKPINELLKKDDRYKKIRDRCNDHTHYNFYRHLLLNDNQIYNPNRVKYLDLFAKDIEAVFIQHFAYIFYLNDHYMMSSDYSDSLDVRITPEENSQCWVANFIQKMFNDVIKISRPDIATEIKQKTEMELE</sequence>
<proteinExistence type="predicted"/>
<reference evidence="1 2" key="1">
    <citation type="submission" date="2019-03" db="EMBL/GenBank/DDBJ databases">
        <title>Genomic Encyclopedia of Type Strains, Phase IV (KMG-IV): sequencing the most valuable type-strain genomes for metagenomic binning, comparative biology and taxonomic classification.</title>
        <authorList>
            <person name="Goeker M."/>
        </authorList>
    </citation>
    <scope>NUCLEOTIDE SEQUENCE [LARGE SCALE GENOMIC DNA]</scope>
    <source>
        <strain evidence="1 2">DSM 24179</strain>
    </source>
</reference>
<comment type="caution">
    <text evidence="1">The sequence shown here is derived from an EMBL/GenBank/DDBJ whole genome shotgun (WGS) entry which is preliminary data.</text>
</comment>